<dbReference type="RefSeq" id="WP_020914791.1">
    <property type="nucleotide sequence ID" value="NC_011566.1"/>
</dbReference>
<dbReference type="eggNOG" id="ENOG5031VS7">
    <property type="taxonomic scope" value="Bacteria"/>
</dbReference>
<accession>B8CUY5</accession>
<dbReference type="AlphaFoldDB" id="B8CUY5"/>
<dbReference type="Proteomes" id="UP000000753">
    <property type="component" value="Chromosome"/>
</dbReference>
<dbReference type="STRING" id="225849.swp_4838"/>
<dbReference type="OrthoDB" id="6402622at2"/>
<protein>
    <submittedName>
        <fullName evidence="1">Uncharacterized protein</fullName>
    </submittedName>
</protein>
<sequence>MFDPAVEMEKVKVGITAPIISSKNYFADVEHYIPIDTLTEKALLAKQLDQLLVHGASTAKSQLIDKACTVQNCVVAEIDSLSSGSEVIYNVMLNLKAKLDSNEMPNNLDVVDLRHLVSTTSQLIGFDSHEKLFSYLQSVTGANLLGCIFLAHGDISLEMYTHPT</sequence>
<keyword evidence="2" id="KW-1185">Reference proteome</keyword>
<gene>
    <name evidence="1" type="ordered locus">swp_4838</name>
</gene>
<dbReference type="EMBL" id="CP000472">
    <property type="protein sequence ID" value="ACJ31461.1"/>
    <property type="molecule type" value="Genomic_DNA"/>
</dbReference>
<reference evidence="1 2" key="1">
    <citation type="journal article" date="2008" name="PLoS ONE">
        <title>Environmental adaptation: genomic analysis of the piezotolerant and psychrotolerant deep-sea iron reducing bacterium Shewanella piezotolerans WP3.</title>
        <authorList>
            <person name="Wang F."/>
            <person name="Wang J."/>
            <person name="Jian H."/>
            <person name="Zhang B."/>
            <person name="Li S."/>
            <person name="Wang F."/>
            <person name="Zeng X."/>
            <person name="Gao L."/>
            <person name="Bartlett D.H."/>
            <person name="Yu J."/>
            <person name="Hu S."/>
            <person name="Xiao X."/>
        </authorList>
    </citation>
    <scope>NUCLEOTIDE SEQUENCE [LARGE SCALE GENOMIC DNA]</scope>
    <source>
        <strain evidence="2">WP3 / JCM 13877</strain>
    </source>
</reference>
<dbReference type="HOGENOM" id="CLU_1617895_0_0_6"/>
<evidence type="ECO:0000313" key="2">
    <source>
        <dbReference type="Proteomes" id="UP000000753"/>
    </source>
</evidence>
<organism evidence="1 2">
    <name type="scientific">Shewanella piezotolerans (strain WP3 / JCM 13877)</name>
    <dbReference type="NCBI Taxonomy" id="225849"/>
    <lineage>
        <taxon>Bacteria</taxon>
        <taxon>Pseudomonadati</taxon>
        <taxon>Pseudomonadota</taxon>
        <taxon>Gammaproteobacteria</taxon>
        <taxon>Alteromonadales</taxon>
        <taxon>Shewanellaceae</taxon>
        <taxon>Shewanella</taxon>
    </lineage>
</organism>
<name>B8CUY5_SHEPW</name>
<evidence type="ECO:0000313" key="1">
    <source>
        <dbReference type="EMBL" id="ACJ31461.1"/>
    </source>
</evidence>
<dbReference type="KEGG" id="swp:swp_4838"/>
<proteinExistence type="predicted"/>